<name>A0A9Q8QK02_9HYPO</name>
<evidence type="ECO:0000313" key="2">
    <source>
        <dbReference type="EMBL" id="UNI21283.1"/>
    </source>
</evidence>
<dbReference type="GeneID" id="72069233"/>
<accession>A0A9Q8QK02</accession>
<organism evidence="2 3">
    <name type="scientific">Purpureocillium takamizusanense</name>
    <dbReference type="NCBI Taxonomy" id="2060973"/>
    <lineage>
        <taxon>Eukaryota</taxon>
        <taxon>Fungi</taxon>
        <taxon>Dikarya</taxon>
        <taxon>Ascomycota</taxon>
        <taxon>Pezizomycotina</taxon>
        <taxon>Sordariomycetes</taxon>
        <taxon>Hypocreomycetidae</taxon>
        <taxon>Hypocreales</taxon>
        <taxon>Ophiocordycipitaceae</taxon>
        <taxon>Purpureocillium</taxon>
    </lineage>
</organism>
<feature type="compositionally biased region" description="Basic residues" evidence="1">
    <location>
        <begin position="71"/>
        <end position="81"/>
    </location>
</feature>
<proteinExistence type="predicted"/>
<evidence type="ECO:0000313" key="3">
    <source>
        <dbReference type="Proteomes" id="UP000829364"/>
    </source>
</evidence>
<dbReference type="EMBL" id="CP086359">
    <property type="protein sequence ID" value="UNI21283.1"/>
    <property type="molecule type" value="Genomic_DNA"/>
</dbReference>
<sequence>MLCLSRPRTHHEPNLQNPALTSIGIDTYVSPTDTAFSIPSPIQVDRRLEDDDDDDDDVDNDCHTFEQPSSNKHHPTKRTAY</sequence>
<gene>
    <name evidence="2" type="ORF">JDV02_007285</name>
</gene>
<feature type="region of interest" description="Disordered" evidence="1">
    <location>
        <begin position="32"/>
        <end position="81"/>
    </location>
</feature>
<reference evidence="2" key="1">
    <citation type="submission" date="2021-11" db="EMBL/GenBank/DDBJ databases">
        <title>Purpureocillium_takamizusanense_genome.</title>
        <authorList>
            <person name="Nguyen N.-H."/>
        </authorList>
    </citation>
    <scope>NUCLEOTIDE SEQUENCE</scope>
    <source>
        <strain evidence="2">PT3</strain>
    </source>
</reference>
<dbReference type="AlphaFoldDB" id="A0A9Q8QK02"/>
<dbReference type="Proteomes" id="UP000829364">
    <property type="component" value="Chromosome 6"/>
</dbReference>
<dbReference type="KEGG" id="ptkz:JDV02_007285"/>
<protein>
    <submittedName>
        <fullName evidence="2">Uncharacterized protein</fullName>
    </submittedName>
</protein>
<feature type="compositionally biased region" description="Acidic residues" evidence="1">
    <location>
        <begin position="50"/>
        <end position="59"/>
    </location>
</feature>
<evidence type="ECO:0000256" key="1">
    <source>
        <dbReference type="SAM" id="MobiDB-lite"/>
    </source>
</evidence>
<keyword evidence="3" id="KW-1185">Reference proteome</keyword>
<dbReference type="RefSeq" id="XP_047844764.1">
    <property type="nucleotide sequence ID" value="XM_047988766.1"/>
</dbReference>